<protein>
    <recommendedName>
        <fullName evidence="9">YihY family inner membrane protein</fullName>
    </recommendedName>
</protein>
<evidence type="ECO:0000256" key="4">
    <source>
        <dbReference type="ARBA" id="ARBA00022989"/>
    </source>
</evidence>
<comment type="subcellular location">
    <subcellularLocation>
        <location evidence="1">Cell membrane</location>
        <topology evidence="1">Multi-pass membrane protein</topology>
    </subcellularLocation>
</comment>
<reference evidence="8" key="2">
    <citation type="submission" date="2016-04" db="EMBL/GenBank/DDBJ databases">
        <title>First Complete Genome Sequence of a Subdivision 6 Acidobacterium.</title>
        <authorList>
            <person name="Huang S."/>
            <person name="Vieira S."/>
            <person name="Bunk B."/>
            <person name="Riedel T."/>
            <person name="Sproeer C."/>
            <person name="Overmann J."/>
        </authorList>
    </citation>
    <scope>NUCLEOTIDE SEQUENCE [LARGE SCALE GENOMIC DNA]</scope>
    <source>
        <strain evidence="8">DSM 100886 HEG_-6_39</strain>
    </source>
</reference>
<feature type="transmembrane region" description="Helical" evidence="6">
    <location>
        <begin position="245"/>
        <end position="266"/>
    </location>
</feature>
<feature type="transmembrane region" description="Helical" evidence="6">
    <location>
        <begin position="212"/>
        <end position="233"/>
    </location>
</feature>
<keyword evidence="2" id="KW-1003">Cell membrane</keyword>
<evidence type="ECO:0008006" key="9">
    <source>
        <dbReference type="Google" id="ProtNLM"/>
    </source>
</evidence>
<organism evidence="7 8">
    <name type="scientific">Luteitalea pratensis</name>
    <dbReference type="NCBI Taxonomy" id="1855912"/>
    <lineage>
        <taxon>Bacteria</taxon>
        <taxon>Pseudomonadati</taxon>
        <taxon>Acidobacteriota</taxon>
        <taxon>Vicinamibacteria</taxon>
        <taxon>Vicinamibacterales</taxon>
        <taxon>Vicinamibacteraceae</taxon>
        <taxon>Luteitalea</taxon>
    </lineage>
</organism>
<dbReference type="STRING" id="1855912.LuPra_04306"/>
<feature type="transmembrane region" description="Helical" evidence="6">
    <location>
        <begin position="179"/>
        <end position="200"/>
    </location>
</feature>
<dbReference type="EMBL" id="CP015136">
    <property type="protein sequence ID" value="AMY11061.1"/>
    <property type="molecule type" value="Genomic_DNA"/>
</dbReference>
<keyword evidence="8" id="KW-1185">Reference proteome</keyword>
<dbReference type="AlphaFoldDB" id="A0A143PRM7"/>
<keyword evidence="3 6" id="KW-0812">Transmembrane</keyword>
<feature type="transmembrane region" description="Helical" evidence="6">
    <location>
        <begin position="92"/>
        <end position="112"/>
    </location>
</feature>
<evidence type="ECO:0000256" key="3">
    <source>
        <dbReference type="ARBA" id="ARBA00022692"/>
    </source>
</evidence>
<gene>
    <name evidence="7" type="ORF">LuPra_04306</name>
</gene>
<dbReference type="PANTHER" id="PTHR30213">
    <property type="entry name" value="INNER MEMBRANE PROTEIN YHJD"/>
    <property type="match status" value="1"/>
</dbReference>
<keyword evidence="4 6" id="KW-1133">Transmembrane helix</keyword>
<dbReference type="InterPro" id="IPR017039">
    <property type="entry name" value="Virul_fac_BrkB"/>
</dbReference>
<reference evidence="7 8" key="1">
    <citation type="journal article" date="2016" name="Genome Announc.">
        <title>First Complete Genome Sequence of a Subdivision 6 Acidobacterium Strain.</title>
        <authorList>
            <person name="Huang S."/>
            <person name="Vieira S."/>
            <person name="Bunk B."/>
            <person name="Riedel T."/>
            <person name="Sproer C."/>
            <person name="Overmann J."/>
        </authorList>
    </citation>
    <scope>NUCLEOTIDE SEQUENCE [LARGE SCALE GENOMIC DNA]</scope>
    <source>
        <strain evidence="8">DSM 100886 HEG_-6_39</strain>
    </source>
</reference>
<feature type="transmembrane region" description="Helical" evidence="6">
    <location>
        <begin position="132"/>
        <end position="158"/>
    </location>
</feature>
<feature type="transmembrane region" description="Helical" evidence="6">
    <location>
        <begin position="31"/>
        <end position="53"/>
    </location>
</feature>
<name>A0A143PRM7_LUTPR</name>
<accession>A0A143PRM7</accession>
<sequence length="285" mass="32213">MLTLPRTIGLAAWRALIRFFNSDNLTYASSISFYALLSLFPLFLLLFSILGSATTNEDARIRVFNFVLRYFPRQFDFISTQVDAFRQQRIQLGLAASLLMIWSSLGVFGAITTAVNYAWKVDRQPNYFKHKLVAFSMLAASSVLLLVALALVSTASLIEARWFASAVGTMPALDWVRGLWARWASTLLFIMVTGLIFYFVPNTNKVRFRDVWPGAIIAGLLWRGALAGFKWYVRDLSRFSVHGTIASVVVFLLWVYVSAVVLLYGVELTVAYAQMRRLARQPPPR</sequence>
<dbReference type="PIRSF" id="PIRSF035875">
    <property type="entry name" value="RNase_BN"/>
    <property type="match status" value="1"/>
</dbReference>
<evidence type="ECO:0000313" key="8">
    <source>
        <dbReference type="Proteomes" id="UP000076079"/>
    </source>
</evidence>
<proteinExistence type="predicted"/>
<dbReference type="PANTHER" id="PTHR30213:SF0">
    <property type="entry name" value="UPF0761 MEMBRANE PROTEIN YIHY"/>
    <property type="match status" value="1"/>
</dbReference>
<evidence type="ECO:0000256" key="1">
    <source>
        <dbReference type="ARBA" id="ARBA00004651"/>
    </source>
</evidence>
<evidence type="ECO:0000256" key="5">
    <source>
        <dbReference type="ARBA" id="ARBA00023136"/>
    </source>
</evidence>
<evidence type="ECO:0000313" key="7">
    <source>
        <dbReference type="EMBL" id="AMY11061.1"/>
    </source>
</evidence>
<dbReference type="KEGG" id="abac:LuPra_04306"/>
<dbReference type="GO" id="GO:0005886">
    <property type="term" value="C:plasma membrane"/>
    <property type="evidence" value="ECO:0007669"/>
    <property type="project" value="UniProtKB-SubCell"/>
</dbReference>
<evidence type="ECO:0000256" key="2">
    <source>
        <dbReference type="ARBA" id="ARBA00022475"/>
    </source>
</evidence>
<dbReference type="Pfam" id="PF03631">
    <property type="entry name" value="Virul_fac_BrkB"/>
    <property type="match status" value="1"/>
</dbReference>
<keyword evidence="5 6" id="KW-0472">Membrane</keyword>
<dbReference type="Proteomes" id="UP000076079">
    <property type="component" value="Chromosome"/>
</dbReference>
<dbReference type="NCBIfam" id="TIGR00765">
    <property type="entry name" value="yihY_not_rbn"/>
    <property type="match status" value="1"/>
</dbReference>
<evidence type="ECO:0000256" key="6">
    <source>
        <dbReference type="SAM" id="Phobius"/>
    </source>
</evidence>